<keyword evidence="1" id="KW-1133">Transmembrane helix</keyword>
<evidence type="ECO:0000256" key="1">
    <source>
        <dbReference type="SAM" id="Phobius"/>
    </source>
</evidence>
<sequence>MRALVFLAVLALVYKWPLFGDSPGQWSALSQGVMLGAIISTLVTPGGWKSIRRIRGRLDRVGEIGCN</sequence>
<dbReference type="Proteomes" id="UP001456513">
    <property type="component" value="Unassembled WGS sequence"/>
</dbReference>
<keyword evidence="1" id="KW-0472">Membrane</keyword>
<evidence type="ECO:0000313" key="3">
    <source>
        <dbReference type="Proteomes" id="UP001456513"/>
    </source>
</evidence>
<dbReference type="RefSeq" id="WP_341442482.1">
    <property type="nucleotide sequence ID" value="NZ_JBBPCN010000001.1"/>
</dbReference>
<name>A0ABU9D1P9_9NOCA</name>
<feature type="transmembrane region" description="Helical" evidence="1">
    <location>
        <begin position="30"/>
        <end position="48"/>
    </location>
</feature>
<comment type="caution">
    <text evidence="2">The sequence shown here is derived from an EMBL/GenBank/DDBJ whole genome shotgun (WGS) entry which is preliminary data.</text>
</comment>
<organism evidence="2 3">
    <name type="scientific">Rhodococcus navarretei</name>
    <dbReference type="NCBI Taxonomy" id="3128981"/>
    <lineage>
        <taxon>Bacteria</taxon>
        <taxon>Bacillati</taxon>
        <taxon>Actinomycetota</taxon>
        <taxon>Actinomycetes</taxon>
        <taxon>Mycobacteriales</taxon>
        <taxon>Nocardiaceae</taxon>
        <taxon>Rhodococcus</taxon>
    </lineage>
</organism>
<evidence type="ECO:0000313" key="2">
    <source>
        <dbReference type="EMBL" id="MEK8073538.1"/>
    </source>
</evidence>
<accession>A0ABU9D1P9</accession>
<dbReference type="EMBL" id="JBBPCN010000001">
    <property type="protein sequence ID" value="MEK8073538.1"/>
    <property type="molecule type" value="Genomic_DNA"/>
</dbReference>
<proteinExistence type="predicted"/>
<gene>
    <name evidence="2" type="ORF">AABD04_22075</name>
</gene>
<reference evidence="2 3" key="1">
    <citation type="submission" date="2024-03" db="EMBL/GenBank/DDBJ databases">
        <title>Rhodococcus navarretei sp. nov. and Pseudarthrobacter quantumdoti sp. nov., two new species with the ability to biosynthesize Quantum Dots isolated from soil samples at Union Glacier, Antarctica.</title>
        <authorList>
            <person name="Vargas M."/>
        </authorList>
    </citation>
    <scope>NUCLEOTIDE SEQUENCE [LARGE SCALE GENOMIC DNA]</scope>
    <source>
        <strain evidence="2 3">EXRC-4A-4</strain>
    </source>
</reference>
<keyword evidence="1" id="KW-0812">Transmembrane</keyword>
<keyword evidence="3" id="KW-1185">Reference proteome</keyword>
<protein>
    <submittedName>
        <fullName evidence="2">Uncharacterized protein</fullName>
    </submittedName>
</protein>